<comment type="subcellular location">
    <subcellularLocation>
        <location evidence="1">Membrane</location>
        <topology evidence="1">Single-pass membrane protein</topology>
    </subcellularLocation>
</comment>
<dbReference type="AlphaFoldDB" id="A0A432XX51"/>
<dbReference type="InterPro" id="IPR007452">
    <property type="entry name" value="TamB_C"/>
</dbReference>
<reference evidence="7" key="1">
    <citation type="journal article" date="2018" name="Front. Microbiol.">
        <title>Genome-Based Analysis Reveals the Taxonomy and Diversity of the Family Idiomarinaceae.</title>
        <authorList>
            <person name="Liu Y."/>
            <person name="Lai Q."/>
            <person name="Shao Z."/>
        </authorList>
    </citation>
    <scope>NUCLEOTIDE SEQUENCE [LARGE SCALE GENOMIC DNA]</scope>
    <source>
        <strain evidence="7">F23</strain>
    </source>
</reference>
<dbReference type="GO" id="GO:0097347">
    <property type="term" value="C:TAM protein secretion complex"/>
    <property type="evidence" value="ECO:0007669"/>
    <property type="project" value="TreeGrafter"/>
</dbReference>
<evidence type="ECO:0000259" key="5">
    <source>
        <dbReference type="Pfam" id="PF04357"/>
    </source>
</evidence>
<evidence type="ECO:0000256" key="3">
    <source>
        <dbReference type="ARBA" id="ARBA00022989"/>
    </source>
</evidence>
<evidence type="ECO:0000256" key="2">
    <source>
        <dbReference type="ARBA" id="ARBA00022692"/>
    </source>
</evidence>
<comment type="caution">
    <text evidence="6">The sequence shown here is derived from an EMBL/GenBank/DDBJ whole genome shotgun (WGS) entry which is preliminary data.</text>
</comment>
<proteinExistence type="predicted"/>
<gene>
    <name evidence="6" type="ORF">CWE25_08215</name>
</gene>
<evidence type="ECO:0000256" key="4">
    <source>
        <dbReference type="ARBA" id="ARBA00023136"/>
    </source>
</evidence>
<dbReference type="GO" id="GO:0005886">
    <property type="term" value="C:plasma membrane"/>
    <property type="evidence" value="ECO:0007669"/>
    <property type="project" value="InterPro"/>
</dbReference>
<keyword evidence="3" id="KW-1133">Transmembrane helix</keyword>
<evidence type="ECO:0000256" key="1">
    <source>
        <dbReference type="ARBA" id="ARBA00004167"/>
    </source>
</evidence>
<evidence type="ECO:0000313" key="7">
    <source>
        <dbReference type="Proteomes" id="UP000287330"/>
    </source>
</evidence>
<name>A0A432XX51_9GAMM</name>
<dbReference type="PANTHER" id="PTHR36985">
    <property type="entry name" value="TRANSLOCATION AND ASSEMBLY MODULE SUBUNIT TAMB"/>
    <property type="match status" value="1"/>
</dbReference>
<dbReference type="EMBL" id="PIPV01000006">
    <property type="protein sequence ID" value="RUO53204.1"/>
    <property type="molecule type" value="Genomic_DNA"/>
</dbReference>
<dbReference type="Proteomes" id="UP000287330">
    <property type="component" value="Unassembled WGS sequence"/>
</dbReference>
<protein>
    <recommendedName>
        <fullName evidence="5">Translocation and assembly module TamB C-terminal domain-containing protein</fullName>
    </recommendedName>
</protein>
<sequence>MTMYKRLAKAFLYGLIGLCAVILLPSLLILGTETGSQWVVSNASKRLPLELTFEKFEGTLLDEFTFSDLQFDMDAFSLHTRRLSIDWSPTKLFAGTAQINTVALTDAEAWVRAASPSEAQSTSQAQWPQIALPIDVMLSSVRIDDILLHLPNQQAQTFSLKTGLSLKGSGTLDIDQLAVSHNYATLELTARVGLNPSQSVNMDSNIGIRVPDWPQTNIKLTADGDANQLQGELITQASIASTTQFTINNLLDELNFDVATQIKQSKLVPLLDTLGLSGIEHADISGEITTQGNLNDISIAPDLQLSVNEQHGRVFGNLHYTGNRIELSPLSAALEGQVTTHLDVAGSINLASTPKFDLEVRSDEVAAEQIKGAAIEKLRVNVTGTLAQLYVKPEFSVLPANQSAINVSADVRLDDDIVTVSQLDIVQNENVLSGNARADLDNLKLVTQLEGAWQQEPIKLAADVSYKAPYLFIEKLNANWRNNTLTATGDLRPGSAVKLDLNARDLSDLPVPGLQLTGGFTAKGELTGSLDSPSLSVDLNSDRIGIGEQVINEVALAFAGDSSNQSTQLQLRYQDVAMEIATDTALSEQQVSARINTLSFAQPDVGRFELSEQSKLTYQFKDTTLDLSKLCLSKQQESICFEASMVGEKLHTSVGLTELPLALVEPFIPVNDMVLQGTLSGQFDSQIKTLDSIEISTASGRFGISNFRIEQNDDQIDFNKAELTINKRVNSESVNIVMDLASDEVGASVNADLALSPNLSQPNIKGRVNASLDDLSIVQTFTTQVAQLEGKLDAQLELSTQDGNLLITPNAQVKIANALISRTGTSISETVISVAGSPGSPNMELSGEGKVGNGTFNLDGSFDVSNFTGDVEFNGDRLVVMDSPRIRLMASPNLALSVSEDIIELTGKVLIPEANISPPDLSSTVTPSPDVTVIQRQQKRSQARTVKTNLSITLGDDVRVDAYGFNGRLEGGLNVTQAGQSVPTGSGTISVATGDYEIYGQKLSIDRGQFIFNGGPLSNPALNLRVTRSLSEVTDGPNSVGARVLGSLNRPELDLFSDPAMPDASVLSYLLFGRGPTSNSESQNLELQAALLVGGKTTGALTQSLKETFSLDEVAIDSETSDVNDTSLYIGKYLSPNLYIKYGIGLIESTSSFYLRYRFTDNLWFESSSSTESQGADIIYSIEK</sequence>
<organism evidence="6 7">
    <name type="scientific">Idiomarina fontislapidosi</name>
    <dbReference type="NCBI Taxonomy" id="263723"/>
    <lineage>
        <taxon>Bacteria</taxon>
        <taxon>Pseudomonadati</taxon>
        <taxon>Pseudomonadota</taxon>
        <taxon>Gammaproteobacteria</taxon>
        <taxon>Alteromonadales</taxon>
        <taxon>Idiomarinaceae</taxon>
        <taxon>Idiomarina</taxon>
    </lineage>
</organism>
<evidence type="ECO:0000313" key="6">
    <source>
        <dbReference type="EMBL" id="RUO53204.1"/>
    </source>
</evidence>
<feature type="domain" description="Translocation and assembly module TamB C-terminal" evidence="5">
    <location>
        <begin position="851"/>
        <end position="1183"/>
    </location>
</feature>
<keyword evidence="2" id="KW-0812">Transmembrane</keyword>
<dbReference type="PANTHER" id="PTHR36985:SF1">
    <property type="entry name" value="TRANSLOCATION AND ASSEMBLY MODULE SUBUNIT TAMB"/>
    <property type="match status" value="1"/>
</dbReference>
<dbReference type="RefSeq" id="WP_110574691.1">
    <property type="nucleotide sequence ID" value="NZ_PIPV01000006.1"/>
</dbReference>
<keyword evidence="4" id="KW-0472">Membrane</keyword>
<accession>A0A432XX51</accession>
<keyword evidence="7" id="KW-1185">Reference proteome</keyword>
<dbReference type="OrthoDB" id="5555605at2"/>
<dbReference type="GO" id="GO:0009306">
    <property type="term" value="P:protein secretion"/>
    <property type="evidence" value="ECO:0007669"/>
    <property type="project" value="InterPro"/>
</dbReference>
<dbReference type="Pfam" id="PF04357">
    <property type="entry name" value="TamB"/>
    <property type="match status" value="1"/>
</dbReference>